<dbReference type="Pfam" id="PF02597">
    <property type="entry name" value="ThiS"/>
    <property type="match status" value="1"/>
</dbReference>
<dbReference type="KEGG" id="crie:AK829_06680"/>
<dbReference type="SUPFAM" id="SSF54285">
    <property type="entry name" value="MoaD/ThiS"/>
    <property type="match status" value="1"/>
</dbReference>
<dbReference type="InterPro" id="IPR016155">
    <property type="entry name" value="Mopterin_synth/thiamin_S_b"/>
</dbReference>
<dbReference type="STRING" id="156976.AK829_06680"/>
<evidence type="ECO:0000313" key="1">
    <source>
        <dbReference type="EMBL" id="AKV59894.1"/>
    </source>
</evidence>
<sequence length="67" mass="6863">MTLTVNDESRTTEAASIEQLVHEVLGEVPEAGTAVALDGDVVPRSAWGTTKLASGARVDILTAVQGG</sequence>
<dbReference type="PATRIC" id="fig|156976.3.peg.1332"/>
<dbReference type="InterPro" id="IPR010035">
    <property type="entry name" value="Thi_S"/>
</dbReference>
<gene>
    <name evidence="1" type="ORF">AK829_06680</name>
</gene>
<dbReference type="Proteomes" id="UP000060016">
    <property type="component" value="Chromosome"/>
</dbReference>
<dbReference type="EMBL" id="CP012342">
    <property type="protein sequence ID" value="AKV59894.1"/>
    <property type="molecule type" value="Genomic_DNA"/>
</dbReference>
<dbReference type="InterPro" id="IPR012675">
    <property type="entry name" value="Beta-grasp_dom_sf"/>
</dbReference>
<organism evidence="1 2">
    <name type="scientific">Corynebacterium riegelii</name>
    <dbReference type="NCBI Taxonomy" id="156976"/>
    <lineage>
        <taxon>Bacteria</taxon>
        <taxon>Bacillati</taxon>
        <taxon>Actinomycetota</taxon>
        <taxon>Actinomycetes</taxon>
        <taxon>Mycobacteriales</taxon>
        <taxon>Corynebacteriaceae</taxon>
        <taxon>Corynebacterium</taxon>
    </lineage>
</organism>
<dbReference type="PANTHER" id="PTHR34472">
    <property type="entry name" value="SULFUR CARRIER PROTEIN THIS"/>
    <property type="match status" value="1"/>
</dbReference>
<dbReference type="NCBIfam" id="TIGR01683">
    <property type="entry name" value="thiS"/>
    <property type="match status" value="1"/>
</dbReference>
<reference evidence="1 2" key="1">
    <citation type="submission" date="2015-08" db="EMBL/GenBank/DDBJ databases">
        <authorList>
            <person name="Babu N.S."/>
            <person name="Beckwith C.J."/>
            <person name="Beseler K.G."/>
            <person name="Brison A."/>
            <person name="Carone J.V."/>
            <person name="Caskin T.P."/>
            <person name="Diamond M."/>
            <person name="Durham M.E."/>
            <person name="Foxe J.M."/>
            <person name="Go M."/>
            <person name="Henderson B.A."/>
            <person name="Jones I.B."/>
            <person name="McGettigan J.A."/>
            <person name="Micheletti S.J."/>
            <person name="Nasrallah M.E."/>
            <person name="Ortiz D."/>
            <person name="Piller C.R."/>
            <person name="Privatt S.R."/>
            <person name="Schneider S.L."/>
            <person name="Sharp S."/>
            <person name="Smith T.C."/>
            <person name="Stanton J.D."/>
            <person name="Ullery H.E."/>
            <person name="Wilson R.J."/>
            <person name="Serrano M.G."/>
            <person name="Buck G."/>
            <person name="Lee V."/>
            <person name="Wang Y."/>
            <person name="Carvalho R."/>
            <person name="Voegtly L."/>
            <person name="Shi R."/>
            <person name="Duckworth R."/>
            <person name="Johnson A."/>
            <person name="Loviza R."/>
            <person name="Walstead R."/>
            <person name="Shah Z."/>
            <person name="Kiflezghi M."/>
            <person name="Wade K."/>
            <person name="Ball S.L."/>
            <person name="Bradley K.W."/>
            <person name="Asai D.J."/>
            <person name="Bowman C.A."/>
            <person name="Russell D.A."/>
            <person name="Pope W.H."/>
            <person name="Jacobs-Sera D."/>
            <person name="Hendrix R.W."/>
            <person name="Hatfull G.F."/>
        </authorList>
    </citation>
    <scope>NUCLEOTIDE SEQUENCE [LARGE SCALE GENOMIC DNA]</scope>
    <source>
        <strain evidence="1 2">PUDD_83A45</strain>
    </source>
</reference>
<protein>
    <submittedName>
        <fullName evidence="1">Thiamine biosynthesis protein ThiS</fullName>
    </submittedName>
</protein>
<accession>A0A0K1REQ4</accession>
<dbReference type="CDD" id="cd00565">
    <property type="entry name" value="Ubl_ThiS"/>
    <property type="match status" value="1"/>
</dbReference>
<keyword evidence="2" id="KW-1185">Reference proteome</keyword>
<dbReference type="InterPro" id="IPR003749">
    <property type="entry name" value="ThiS/MoaD-like"/>
</dbReference>
<dbReference type="AlphaFoldDB" id="A0A0K1REQ4"/>
<dbReference type="Gene3D" id="3.10.20.30">
    <property type="match status" value="1"/>
</dbReference>
<name>A0A0K1REQ4_9CORY</name>
<proteinExistence type="predicted"/>
<evidence type="ECO:0000313" key="2">
    <source>
        <dbReference type="Proteomes" id="UP000060016"/>
    </source>
</evidence>
<dbReference type="PANTHER" id="PTHR34472:SF1">
    <property type="entry name" value="SULFUR CARRIER PROTEIN THIS"/>
    <property type="match status" value="1"/>
</dbReference>